<reference evidence="4 6" key="2">
    <citation type="journal article" date="2011" name="Mol. Biol. Evol.">
        <title>Comparative genomic analysis of fruiting body formation in Myxococcales.</title>
        <authorList>
            <person name="Huntley S."/>
            <person name="Hamann N."/>
            <person name="Wegener-Feldbrugge S."/>
            <person name="Treuner-Lange A."/>
            <person name="Kube M."/>
            <person name="Reinhardt R."/>
            <person name="Klages S."/>
            <person name="Muller R."/>
            <person name="Ronning C.M."/>
            <person name="Nierman W.C."/>
            <person name="Sogaard-Andersen L."/>
        </authorList>
    </citation>
    <scope>NUCLEOTIDE SEQUENCE [LARGE SCALE GENOMIC DNA]</scope>
    <source>
        <strain evidence="4 6">DW4/3-1</strain>
    </source>
</reference>
<dbReference type="GO" id="GO:0016853">
    <property type="term" value="F:isomerase activity"/>
    <property type="evidence" value="ECO:0007669"/>
    <property type="project" value="UniProtKB-KW"/>
</dbReference>
<dbReference type="Proteomes" id="UP000001351">
    <property type="component" value="Chromosome"/>
</dbReference>
<protein>
    <submittedName>
        <fullName evidence="5">Sugar isomerase</fullName>
    </submittedName>
</protein>
<dbReference type="eggNOG" id="COG2103">
    <property type="taxonomic scope" value="Bacteria"/>
</dbReference>
<dbReference type="AlphaFoldDB" id="Q099V5"/>
<evidence type="ECO:0000313" key="5">
    <source>
        <dbReference type="EMBL" id="EAU68531.1"/>
    </source>
</evidence>
<evidence type="ECO:0000313" key="7">
    <source>
        <dbReference type="Proteomes" id="UP000032702"/>
    </source>
</evidence>
<evidence type="ECO:0000313" key="4">
    <source>
        <dbReference type="EMBL" id="ADO73082.1"/>
    </source>
</evidence>
<dbReference type="EMBL" id="AAMD01000016">
    <property type="protein sequence ID" value="EAU68531.1"/>
    <property type="molecule type" value="Genomic_DNA"/>
</dbReference>
<dbReference type="InterPro" id="IPR005488">
    <property type="entry name" value="Etherase_MurQ"/>
</dbReference>
<gene>
    <name evidence="4" type="ordered locus">STAUR_5311</name>
    <name evidence="5" type="ORF">STIAU_7382</name>
</gene>
<dbReference type="PATRIC" id="fig|378806.16.peg.7854"/>
<evidence type="ECO:0000313" key="6">
    <source>
        <dbReference type="Proteomes" id="UP000001351"/>
    </source>
</evidence>
<dbReference type="InterPro" id="IPR040190">
    <property type="entry name" value="MURQ/GCKR"/>
</dbReference>
<dbReference type="PANTHER" id="PTHR10088:SF4">
    <property type="entry name" value="GLUCOKINASE REGULATORY PROTEIN"/>
    <property type="match status" value="1"/>
</dbReference>
<dbReference type="Pfam" id="PF13580">
    <property type="entry name" value="SIS_2"/>
    <property type="match status" value="1"/>
</dbReference>
<feature type="domain" description="SIS" evidence="3">
    <location>
        <begin position="52"/>
        <end position="216"/>
    </location>
</feature>
<dbReference type="NCBIfam" id="NF003915">
    <property type="entry name" value="PRK05441.1"/>
    <property type="match status" value="1"/>
</dbReference>
<dbReference type="GO" id="GO:0016803">
    <property type="term" value="F:ether hydrolase activity"/>
    <property type="evidence" value="ECO:0007669"/>
    <property type="project" value="TreeGrafter"/>
</dbReference>
<keyword evidence="1" id="KW-0456">Lyase</keyword>
<dbReference type="InterPro" id="IPR001347">
    <property type="entry name" value="SIS_dom"/>
</dbReference>
<keyword evidence="5" id="KW-0413">Isomerase</keyword>
<dbReference type="GO" id="GO:0097367">
    <property type="term" value="F:carbohydrate derivative binding"/>
    <property type="evidence" value="ECO:0007669"/>
    <property type="project" value="InterPro"/>
</dbReference>
<dbReference type="InterPro" id="IPR046348">
    <property type="entry name" value="SIS_dom_sf"/>
</dbReference>
<accession>Q099V5</accession>
<dbReference type="OrthoDB" id="9813395at2"/>
<proteinExistence type="predicted"/>
<reference evidence="5 7" key="1">
    <citation type="submission" date="2006-04" db="EMBL/GenBank/DDBJ databases">
        <authorList>
            <person name="Nierman W.C."/>
        </authorList>
    </citation>
    <scope>NUCLEOTIDE SEQUENCE [LARGE SCALE GENOMIC DNA]</scope>
    <source>
        <strain evidence="5 7">DW4/3-1</strain>
    </source>
</reference>
<dbReference type="Gene3D" id="1.10.8.1080">
    <property type="match status" value="1"/>
</dbReference>
<dbReference type="GO" id="GO:0016835">
    <property type="term" value="F:carbon-oxygen lyase activity"/>
    <property type="evidence" value="ECO:0007669"/>
    <property type="project" value="InterPro"/>
</dbReference>
<dbReference type="RefSeq" id="WP_002611950.1">
    <property type="nucleotide sequence ID" value="NC_014623.1"/>
</dbReference>
<evidence type="ECO:0000259" key="3">
    <source>
        <dbReference type="PROSITE" id="PS51464"/>
    </source>
</evidence>
<dbReference type="KEGG" id="sur:STAUR_5311"/>
<dbReference type="PANTHER" id="PTHR10088">
    <property type="entry name" value="GLUCOKINASE REGULATORY PROTEIN"/>
    <property type="match status" value="1"/>
</dbReference>
<evidence type="ECO:0000256" key="2">
    <source>
        <dbReference type="ARBA" id="ARBA00023277"/>
    </source>
</evidence>
<keyword evidence="6" id="KW-1185">Reference proteome</keyword>
<organism evidence="5 7">
    <name type="scientific">Stigmatella aurantiaca (strain DW4/3-1)</name>
    <dbReference type="NCBI Taxonomy" id="378806"/>
    <lineage>
        <taxon>Bacteria</taxon>
        <taxon>Pseudomonadati</taxon>
        <taxon>Myxococcota</taxon>
        <taxon>Myxococcia</taxon>
        <taxon>Myxococcales</taxon>
        <taxon>Cystobacterineae</taxon>
        <taxon>Archangiaceae</taxon>
        <taxon>Stigmatella</taxon>
    </lineage>
</organism>
<dbReference type="SUPFAM" id="SSF53697">
    <property type="entry name" value="SIS domain"/>
    <property type="match status" value="1"/>
</dbReference>
<dbReference type="GO" id="GO:0009254">
    <property type="term" value="P:peptidoglycan turnover"/>
    <property type="evidence" value="ECO:0007669"/>
    <property type="project" value="TreeGrafter"/>
</dbReference>
<dbReference type="EMBL" id="CP002271">
    <property type="protein sequence ID" value="ADO73082.1"/>
    <property type="molecule type" value="Genomic_DNA"/>
</dbReference>
<dbReference type="GO" id="GO:0046348">
    <property type="term" value="P:amino sugar catabolic process"/>
    <property type="evidence" value="ECO:0007669"/>
    <property type="project" value="InterPro"/>
</dbReference>
<keyword evidence="2" id="KW-0119">Carbohydrate metabolism</keyword>
<dbReference type="Proteomes" id="UP000032702">
    <property type="component" value="Unassembled WGS sequence"/>
</dbReference>
<evidence type="ECO:0000256" key="1">
    <source>
        <dbReference type="ARBA" id="ARBA00023239"/>
    </source>
</evidence>
<dbReference type="STRING" id="378806.STAUR_5311"/>
<name>Q099V5_STIAD</name>
<dbReference type="HOGENOM" id="CLU_049049_1_1_7"/>
<sequence length="305" mass="31288">MAKETEGTARRFQGLDAWGTGDLLETLWSSQSRATAACLAVLPELGRAVDAAIERLSSGQGRLVYAGAGSSGMLAALDALELGPTFGWPSARLSILLAGGLDLTRGIDGGAEDDEGAGRSRLRDLRPTASDVVIGVSASGLSTFTVGIVDEARRQGALTVAIASIEGSPLLQAAEHAVTVRTGAEVIAGSTRLGAGTAQKVCLNLFSTAIMTGLGLVFDNLMCNVQPENAKLRQRCTSIISRIAQVDEATAAEALQRHGDIKRAVLGLAGLSTSQAESALARAGGNLRVALSALSPQEKGGPCPR</sequence>
<dbReference type="PROSITE" id="PS51464">
    <property type="entry name" value="SIS"/>
    <property type="match status" value="1"/>
</dbReference>
<dbReference type="Gene3D" id="3.40.50.10490">
    <property type="entry name" value="Glucose-6-phosphate isomerase like protein, domain 1"/>
    <property type="match status" value="1"/>
</dbReference>
<dbReference type="CDD" id="cd05007">
    <property type="entry name" value="SIS_Etherase"/>
    <property type="match status" value="1"/>
</dbReference>